<dbReference type="PROSITE" id="PS51318">
    <property type="entry name" value="TAT"/>
    <property type="match status" value="1"/>
</dbReference>
<dbReference type="EMBL" id="JAGSNF010000004">
    <property type="protein sequence ID" value="MBR7742676.1"/>
    <property type="molecule type" value="Genomic_DNA"/>
</dbReference>
<reference evidence="4" key="1">
    <citation type="submission" date="2021-04" db="EMBL/GenBank/DDBJ databases">
        <title>Phycicoccus avicenniae sp. nov., a novel endophytic actinomycetes isolated from branch of Avicennia mariana.</title>
        <authorList>
            <person name="Tuo L."/>
        </authorList>
    </citation>
    <scope>NUCLEOTIDE SEQUENCE</scope>
    <source>
        <strain evidence="4">BSK3Z-2</strain>
    </source>
</reference>
<evidence type="ECO:0000259" key="3">
    <source>
        <dbReference type="Pfam" id="PF12708"/>
    </source>
</evidence>
<dbReference type="InterPro" id="IPR012334">
    <property type="entry name" value="Pectin_lyas_fold"/>
</dbReference>
<comment type="caution">
    <text evidence="4">The sequence shown here is derived from an EMBL/GenBank/DDBJ whole genome shotgun (WGS) entry which is preliminary data.</text>
</comment>
<evidence type="ECO:0000313" key="4">
    <source>
        <dbReference type="EMBL" id="MBR7742676.1"/>
    </source>
</evidence>
<dbReference type="InterPro" id="IPR006311">
    <property type="entry name" value="TAT_signal"/>
</dbReference>
<dbReference type="Gene3D" id="2.160.20.10">
    <property type="entry name" value="Single-stranded right-handed beta-helix, Pectin lyase-like"/>
    <property type="match status" value="2"/>
</dbReference>
<organism evidence="4 5">
    <name type="scientific">Phycicoccus avicenniae</name>
    <dbReference type="NCBI Taxonomy" id="2828860"/>
    <lineage>
        <taxon>Bacteria</taxon>
        <taxon>Bacillati</taxon>
        <taxon>Actinomycetota</taxon>
        <taxon>Actinomycetes</taxon>
        <taxon>Micrococcales</taxon>
        <taxon>Intrasporangiaceae</taxon>
        <taxon>Phycicoccus</taxon>
    </lineage>
</organism>
<dbReference type="RefSeq" id="WP_211601828.1">
    <property type="nucleotide sequence ID" value="NZ_JAGSNF010000004.1"/>
</dbReference>
<accession>A0A941D738</accession>
<feature type="region of interest" description="Disordered" evidence="1">
    <location>
        <begin position="32"/>
        <end position="51"/>
    </location>
</feature>
<gene>
    <name evidence="4" type="ORF">KC207_05160</name>
</gene>
<feature type="signal peptide" evidence="2">
    <location>
        <begin position="1"/>
        <end position="32"/>
    </location>
</feature>
<feature type="chain" id="PRO_5039216537" description="Rhamnogalacturonase A/B/Epimerase-like pectate lyase domain-containing protein" evidence="2">
    <location>
        <begin position="33"/>
        <end position="696"/>
    </location>
</feature>
<dbReference type="InterPro" id="IPR011050">
    <property type="entry name" value="Pectin_lyase_fold/virulence"/>
</dbReference>
<dbReference type="Pfam" id="PF12708">
    <property type="entry name" value="Pect-lyase_RHGA_epim"/>
    <property type="match status" value="1"/>
</dbReference>
<sequence length="696" mass="74330">MNVPIFTTSGPRPSRRLLLGALGAGGAVVAAAGPAAADRPPSPGRGRRDWVTGRSDWSENVVFPEEAYAKTVDDVGVIDVKRLFGAKGDGVTDDTAALVAAYDLVHERYLDTRNDPDASQNIIYLPDGEYLVSDTVVYSGPYDTMPNDNENNARIRFQGQSRDGVTIRLADGSAGFGPGADKPVLSFAKGYRNGTVASNYVQNLTIDTGSGNPGATGLLFCGANNASVRHVTIRAAEGEGVKAVSLPIWVTQGTYEDLDLVGFDHGFHCETPRGYLVVLDGVRMTGQRVSGIECVDSCVSARRIVGDMPGAAARVTGEGGHLVIVESFLQGRDGSLPAIDSQDGQLLARDLTTGGYAYAVRRAGSVAVAGNNVSEYVSSPVATLFEQSRTTSLALPVQESPRGPWPDDLSQWESVLDHGAVGDGETDDTAAVQSAMDAGKPVVWFPPNHVWKLDGTVTIPGSVERVNFMYTHVLAGAGLAEDQGMFAVGDGSSPLMLERHFGWANETKLAYFVDHASTRTLVLQDVHLQQGPMYRNSVRGGTVFLDSCSARTAFKKPELGKTAFVFDHVTAFVRFANPAYGQPNILNRGGDVWLFGVKAEGPWTVFETEEGGRTEILGAIFNVYHGGWDLDPERPVVRNTESSVSASLSTFHEGANVFETAVAETRDGETRLLAGADLPFRLNNGQFFVPSYVGTP</sequence>
<proteinExistence type="predicted"/>
<evidence type="ECO:0000256" key="2">
    <source>
        <dbReference type="SAM" id="SignalP"/>
    </source>
</evidence>
<protein>
    <recommendedName>
        <fullName evidence="3">Rhamnogalacturonase A/B/Epimerase-like pectate lyase domain-containing protein</fullName>
    </recommendedName>
</protein>
<dbReference type="Proteomes" id="UP000677016">
    <property type="component" value="Unassembled WGS sequence"/>
</dbReference>
<evidence type="ECO:0000256" key="1">
    <source>
        <dbReference type="SAM" id="MobiDB-lite"/>
    </source>
</evidence>
<feature type="domain" description="Rhamnogalacturonase A/B/Epimerase-like pectate lyase" evidence="3">
    <location>
        <begin position="82"/>
        <end position="269"/>
    </location>
</feature>
<dbReference type="InterPro" id="IPR024535">
    <property type="entry name" value="RHGA/B-epi-like_pectate_lyase"/>
</dbReference>
<name>A0A941D738_9MICO</name>
<keyword evidence="5" id="KW-1185">Reference proteome</keyword>
<keyword evidence="2" id="KW-0732">Signal</keyword>
<evidence type="ECO:0000313" key="5">
    <source>
        <dbReference type="Proteomes" id="UP000677016"/>
    </source>
</evidence>
<dbReference type="AlphaFoldDB" id="A0A941D738"/>
<dbReference type="SUPFAM" id="SSF51126">
    <property type="entry name" value="Pectin lyase-like"/>
    <property type="match status" value="2"/>
</dbReference>